<name>A0A8X6N2N6_NEPPI</name>
<protein>
    <submittedName>
        <fullName evidence="1">Uncharacterized protein</fullName>
    </submittedName>
</protein>
<comment type="caution">
    <text evidence="1">The sequence shown here is derived from an EMBL/GenBank/DDBJ whole genome shotgun (WGS) entry which is preliminary data.</text>
</comment>
<gene>
    <name evidence="1" type="ORF">NPIL_224611</name>
</gene>
<dbReference type="OrthoDB" id="6621785at2759"/>
<organism evidence="1 2">
    <name type="scientific">Nephila pilipes</name>
    <name type="common">Giant wood spider</name>
    <name type="synonym">Nephila maculata</name>
    <dbReference type="NCBI Taxonomy" id="299642"/>
    <lineage>
        <taxon>Eukaryota</taxon>
        <taxon>Metazoa</taxon>
        <taxon>Ecdysozoa</taxon>
        <taxon>Arthropoda</taxon>
        <taxon>Chelicerata</taxon>
        <taxon>Arachnida</taxon>
        <taxon>Araneae</taxon>
        <taxon>Araneomorphae</taxon>
        <taxon>Entelegynae</taxon>
        <taxon>Araneoidea</taxon>
        <taxon>Nephilidae</taxon>
        <taxon>Nephila</taxon>
    </lineage>
</organism>
<dbReference type="EMBL" id="BMAW01004641">
    <property type="protein sequence ID" value="GFS90198.1"/>
    <property type="molecule type" value="Genomic_DNA"/>
</dbReference>
<sequence length="96" mass="11565">MLLAIFFCLALKHRFKMRGYSQIYNKMDLLQFRREICQTYFSKYSKRPYNSLAAGKLKKLFKTVPEDVQYDGKYNLIVVNVKQMRCSYWGKKSTRK</sequence>
<dbReference type="Proteomes" id="UP000887013">
    <property type="component" value="Unassembled WGS sequence"/>
</dbReference>
<dbReference type="AlphaFoldDB" id="A0A8X6N2N6"/>
<evidence type="ECO:0000313" key="2">
    <source>
        <dbReference type="Proteomes" id="UP000887013"/>
    </source>
</evidence>
<accession>A0A8X6N2N6</accession>
<evidence type="ECO:0000313" key="1">
    <source>
        <dbReference type="EMBL" id="GFS90198.1"/>
    </source>
</evidence>
<reference evidence="1" key="1">
    <citation type="submission" date="2020-08" db="EMBL/GenBank/DDBJ databases">
        <title>Multicomponent nature underlies the extraordinary mechanical properties of spider dragline silk.</title>
        <authorList>
            <person name="Kono N."/>
            <person name="Nakamura H."/>
            <person name="Mori M."/>
            <person name="Yoshida Y."/>
            <person name="Ohtoshi R."/>
            <person name="Malay A.D."/>
            <person name="Moran D.A.P."/>
            <person name="Tomita M."/>
            <person name="Numata K."/>
            <person name="Arakawa K."/>
        </authorList>
    </citation>
    <scope>NUCLEOTIDE SEQUENCE</scope>
</reference>
<proteinExistence type="predicted"/>
<keyword evidence="2" id="KW-1185">Reference proteome</keyword>